<protein>
    <recommendedName>
        <fullName evidence="8">Protein kinase domain-containing protein</fullName>
    </recommendedName>
</protein>
<evidence type="ECO:0000256" key="5">
    <source>
        <dbReference type="ARBA" id="ARBA00022840"/>
    </source>
</evidence>
<keyword evidence="4" id="KW-0418">Kinase</keyword>
<name>A0AAU9WW65_9CNID</name>
<organism evidence="9 10">
    <name type="scientific">Pocillopora meandrina</name>
    <dbReference type="NCBI Taxonomy" id="46732"/>
    <lineage>
        <taxon>Eukaryota</taxon>
        <taxon>Metazoa</taxon>
        <taxon>Cnidaria</taxon>
        <taxon>Anthozoa</taxon>
        <taxon>Hexacorallia</taxon>
        <taxon>Scleractinia</taxon>
        <taxon>Astrocoeniina</taxon>
        <taxon>Pocilloporidae</taxon>
        <taxon>Pocillopora</taxon>
    </lineage>
</organism>
<dbReference type="PROSITE" id="PS50011">
    <property type="entry name" value="PROTEIN_KINASE_DOM"/>
    <property type="match status" value="1"/>
</dbReference>
<comment type="similarity">
    <text evidence="7">Belongs to the protein kinase superfamily.</text>
</comment>
<accession>A0AAU9WW65</accession>
<dbReference type="SUPFAM" id="SSF56112">
    <property type="entry name" value="Protein kinase-like (PK-like)"/>
    <property type="match status" value="1"/>
</dbReference>
<keyword evidence="5 6" id="KW-0067">ATP-binding</keyword>
<evidence type="ECO:0000256" key="1">
    <source>
        <dbReference type="ARBA" id="ARBA00022527"/>
    </source>
</evidence>
<dbReference type="InterPro" id="IPR000719">
    <property type="entry name" value="Prot_kinase_dom"/>
</dbReference>
<dbReference type="PROSITE" id="PS00107">
    <property type="entry name" value="PROTEIN_KINASE_ATP"/>
    <property type="match status" value="1"/>
</dbReference>
<evidence type="ECO:0000313" key="9">
    <source>
        <dbReference type="EMBL" id="CAH3127854.1"/>
    </source>
</evidence>
<evidence type="ECO:0000259" key="8">
    <source>
        <dbReference type="PROSITE" id="PS50011"/>
    </source>
</evidence>
<evidence type="ECO:0000256" key="4">
    <source>
        <dbReference type="ARBA" id="ARBA00022777"/>
    </source>
</evidence>
<comment type="caution">
    <text evidence="9">The sequence shown here is derived from an EMBL/GenBank/DDBJ whole genome shotgun (WGS) entry which is preliminary data.</text>
</comment>
<evidence type="ECO:0000256" key="7">
    <source>
        <dbReference type="RuleBase" id="RU000304"/>
    </source>
</evidence>
<dbReference type="PANTHER" id="PTHR11584:SF369">
    <property type="entry name" value="MITOGEN-ACTIVATED PROTEIN KINASE KINASE KINASE 19-RELATED"/>
    <property type="match status" value="1"/>
</dbReference>
<keyword evidence="3 6" id="KW-0547">Nucleotide-binding</keyword>
<gene>
    <name evidence="9" type="ORF">PMEA_00013394</name>
</gene>
<keyword evidence="10" id="KW-1185">Reference proteome</keyword>
<sequence>MRSNSSLEILIVGDENSCHQQETEKETFALLRLKGGTDEAICYAETASFPDDRKFANYLIKINGFEVFNKRKVYERSRANAWSNEDSILKLATAVMRESSELREKFGIVAIETEDLEALETLTRVSQRVITKLDPGYLDALGEGSFGQVFRAKKGGRDVAVKILKNIESRKQIEDFEREVDTLREAKHSKIVEVLQCISIQNQLAIVMEFMEGGTLKAYLEKNHGDGQGKDFSVRFLEDIGSAIEHLHSLDIVHRDVKPENIFLSADHTVLKLGDFGLARATEGTRQTKTQIGSYRYMAPVVTSGGRYSKRADVHGFGLCLIEVLSGREVYDNILQHETVFSKKMAGGESDHSEYSY</sequence>
<evidence type="ECO:0000313" key="10">
    <source>
        <dbReference type="Proteomes" id="UP001159428"/>
    </source>
</evidence>
<dbReference type="PANTHER" id="PTHR11584">
    <property type="entry name" value="SERINE/THREONINE PROTEIN KINASE"/>
    <property type="match status" value="1"/>
</dbReference>
<dbReference type="AlphaFoldDB" id="A0AAU9WW65"/>
<reference evidence="9 10" key="1">
    <citation type="submission" date="2022-05" db="EMBL/GenBank/DDBJ databases">
        <authorList>
            <consortium name="Genoscope - CEA"/>
            <person name="William W."/>
        </authorList>
    </citation>
    <scope>NUCLEOTIDE SEQUENCE [LARGE SCALE GENOMIC DNA]</scope>
</reference>
<dbReference type="InterPro" id="IPR017441">
    <property type="entry name" value="Protein_kinase_ATP_BS"/>
</dbReference>
<dbReference type="GO" id="GO:0004674">
    <property type="term" value="F:protein serine/threonine kinase activity"/>
    <property type="evidence" value="ECO:0007669"/>
    <property type="project" value="UniProtKB-KW"/>
</dbReference>
<evidence type="ECO:0000256" key="3">
    <source>
        <dbReference type="ARBA" id="ARBA00022741"/>
    </source>
</evidence>
<dbReference type="Proteomes" id="UP001159428">
    <property type="component" value="Unassembled WGS sequence"/>
</dbReference>
<dbReference type="SMART" id="SM00220">
    <property type="entry name" value="S_TKc"/>
    <property type="match status" value="1"/>
</dbReference>
<dbReference type="Gene3D" id="1.10.510.10">
    <property type="entry name" value="Transferase(Phosphotransferase) domain 1"/>
    <property type="match status" value="1"/>
</dbReference>
<evidence type="ECO:0000256" key="6">
    <source>
        <dbReference type="PROSITE-ProRule" id="PRU10141"/>
    </source>
</evidence>
<dbReference type="PROSITE" id="PS00108">
    <property type="entry name" value="PROTEIN_KINASE_ST"/>
    <property type="match status" value="1"/>
</dbReference>
<keyword evidence="2" id="KW-0808">Transferase</keyword>
<evidence type="ECO:0000256" key="2">
    <source>
        <dbReference type="ARBA" id="ARBA00022679"/>
    </source>
</evidence>
<dbReference type="GO" id="GO:0005524">
    <property type="term" value="F:ATP binding"/>
    <property type="evidence" value="ECO:0007669"/>
    <property type="project" value="UniProtKB-UniRule"/>
</dbReference>
<dbReference type="InterPro" id="IPR011009">
    <property type="entry name" value="Kinase-like_dom_sf"/>
</dbReference>
<dbReference type="InterPro" id="IPR008271">
    <property type="entry name" value="Ser/Thr_kinase_AS"/>
</dbReference>
<dbReference type="EMBL" id="CALNXJ010000023">
    <property type="protein sequence ID" value="CAH3127854.1"/>
    <property type="molecule type" value="Genomic_DNA"/>
</dbReference>
<dbReference type="Pfam" id="PF00069">
    <property type="entry name" value="Pkinase"/>
    <property type="match status" value="1"/>
</dbReference>
<keyword evidence="1 7" id="KW-0723">Serine/threonine-protein kinase</keyword>
<dbReference type="GO" id="GO:0035556">
    <property type="term" value="P:intracellular signal transduction"/>
    <property type="evidence" value="ECO:0007669"/>
    <property type="project" value="UniProtKB-ARBA"/>
</dbReference>
<feature type="domain" description="Protein kinase" evidence="8">
    <location>
        <begin position="135"/>
        <end position="357"/>
    </location>
</feature>
<proteinExistence type="inferred from homology"/>
<feature type="binding site" evidence="6">
    <location>
        <position position="162"/>
    </location>
    <ligand>
        <name>ATP</name>
        <dbReference type="ChEBI" id="CHEBI:30616"/>
    </ligand>
</feature>